<name>A0A6A5XLV7_9PLEO</name>
<feature type="domain" description="LD-carboxypeptidase N-terminal" evidence="3">
    <location>
        <begin position="16"/>
        <end position="134"/>
    </location>
</feature>
<keyword evidence="5" id="KW-0645">Protease</keyword>
<dbReference type="InterPro" id="IPR027478">
    <property type="entry name" value="LdcA_N"/>
</dbReference>
<reference evidence="5" key="1">
    <citation type="journal article" date="2020" name="Stud. Mycol.">
        <title>101 Dothideomycetes genomes: a test case for predicting lifestyles and emergence of pathogens.</title>
        <authorList>
            <person name="Haridas S."/>
            <person name="Albert R."/>
            <person name="Binder M."/>
            <person name="Bloem J."/>
            <person name="Labutti K."/>
            <person name="Salamov A."/>
            <person name="Andreopoulos B."/>
            <person name="Baker S."/>
            <person name="Barry K."/>
            <person name="Bills G."/>
            <person name="Bluhm B."/>
            <person name="Cannon C."/>
            <person name="Castanera R."/>
            <person name="Culley D."/>
            <person name="Daum C."/>
            <person name="Ezra D."/>
            <person name="Gonzalez J."/>
            <person name="Henrissat B."/>
            <person name="Kuo A."/>
            <person name="Liang C."/>
            <person name="Lipzen A."/>
            <person name="Lutzoni F."/>
            <person name="Magnuson J."/>
            <person name="Mondo S."/>
            <person name="Nolan M."/>
            <person name="Ohm R."/>
            <person name="Pangilinan J."/>
            <person name="Park H.-J."/>
            <person name="Ramirez L."/>
            <person name="Alfaro M."/>
            <person name="Sun H."/>
            <person name="Tritt A."/>
            <person name="Yoshinaga Y."/>
            <person name="Zwiers L.-H."/>
            <person name="Turgeon B."/>
            <person name="Goodwin S."/>
            <person name="Spatafora J."/>
            <person name="Crous P."/>
            <person name="Grigoriev I."/>
        </authorList>
    </citation>
    <scope>NUCLEOTIDE SEQUENCE</scope>
    <source>
        <strain evidence="5">CBS 175.79</strain>
    </source>
</reference>
<accession>A0A6A5XLV7</accession>
<keyword evidence="6" id="KW-1185">Reference proteome</keyword>
<protein>
    <submittedName>
        <fullName evidence="5">Peptidase S66, LD-carboxypeptidase A</fullName>
    </submittedName>
</protein>
<sequence length="376" mass="40506">MEEATTPQALQQGDTIAFVSPSGRLNDIWPSALERATKYIETLGFRVEVIFTSPLSEDHATQIAQRCNELHQAFSSPHIKAIICTSGGNTSSELLQHLDYDLIRANPKIFCGYSDITNLHGALYSQAQLRTFYGPTALLELAEFPKPIDFTTSHFLHVLSSSANTPIGAFPRSEQWAPELSAFITGADKAAEIPRSLIASPTWKWFREGSATGPILGGVLTAFLSLAGSKYFPPLKGAILLLESSFGAVMGSPAPIQKTREQLVQLANMGVFEQVKGVVFGRLVGANLEGVQEEFEKVLGGVLDVSGFQGPVLLNVDVGHTDPILTIPLGGLVRLDSTKGEFVGLEPGVVSKQVFDEYTTATTPFQEIEVLSVVGT</sequence>
<proteinExistence type="inferred from homology"/>
<evidence type="ECO:0000259" key="3">
    <source>
        <dbReference type="Pfam" id="PF02016"/>
    </source>
</evidence>
<dbReference type="PANTHER" id="PTHR30237">
    <property type="entry name" value="MURAMOYLTETRAPEPTIDE CARBOXYPEPTIDASE"/>
    <property type="match status" value="1"/>
</dbReference>
<dbReference type="InterPro" id="IPR040449">
    <property type="entry name" value="Peptidase_S66_N"/>
</dbReference>
<dbReference type="InterPro" id="IPR029062">
    <property type="entry name" value="Class_I_gatase-like"/>
</dbReference>
<comment type="similarity">
    <text evidence="1">Belongs to the peptidase S66 family.</text>
</comment>
<dbReference type="EMBL" id="ML978071">
    <property type="protein sequence ID" value="KAF2013943.1"/>
    <property type="molecule type" value="Genomic_DNA"/>
</dbReference>
<keyword evidence="5" id="KW-0121">Carboxypeptidase</keyword>
<evidence type="ECO:0000259" key="4">
    <source>
        <dbReference type="Pfam" id="PF17676"/>
    </source>
</evidence>
<evidence type="ECO:0000313" key="5">
    <source>
        <dbReference type="EMBL" id="KAF2013943.1"/>
    </source>
</evidence>
<evidence type="ECO:0000256" key="1">
    <source>
        <dbReference type="ARBA" id="ARBA00010233"/>
    </source>
</evidence>
<evidence type="ECO:0000256" key="2">
    <source>
        <dbReference type="ARBA" id="ARBA00022801"/>
    </source>
</evidence>
<dbReference type="InterPro" id="IPR040921">
    <property type="entry name" value="Peptidase_S66C"/>
</dbReference>
<keyword evidence="2" id="KW-0378">Hydrolase</keyword>
<dbReference type="Pfam" id="PF17676">
    <property type="entry name" value="Peptidase_S66C"/>
    <property type="match status" value="1"/>
</dbReference>
<dbReference type="RefSeq" id="XP_033382282.1">
    <property type="nucleotide sequence ID" value="XM_033528626.1"/>
</dbReference>
<feature type="domain" description="LD-carboxypeptidase C-terminal" evidence="4">
    <location>
        <begin position="212"/>
        <end position="335"/>
    </location>
</feature>
<dbReference type="InterPro" id="IPR027461">
    <property type="entry name" value="Carboxypeptidase_A_C_sf"/>
</dbReference>
<organism evidence="5 6">
    <name type="scientific">Aaosphaeria arxii CBS 175.79</name>
    <dbReference type="NCBI Taxonomy" id="1450172"/>
    <lineage>
        <taxon>Eukaryota</taxon>
        <taxon>Fungi</taxon>
        <taxon>Dikarya</taxon>
        <taxon>Ascomycota</taxon>
        <taxon>Pezizomycotina</taxon>
        <taxon>Dothideomycetes</taxon>
        <taxon>Pleosporomycetidae</taxon>
        <taxon>Pleosporales</taxon>
        <taxon>Pleosporales incertae sedis</taxon>
        <taxon>Aaosphaeria</taxon>
    </lineage>
</organism>
<dbReference type="Gene3D" id="3.40.50.10740">
    <property type="entry name" value="Class I glutamine amidotransferase-like"/>
    <property type="match status" value="1"/>
</dbReference>
<dbReference type="PIRSF" id="PIRSF028757">
    <property type="entry name" value="LD-carboxypeptidase"/>
    <property type="match status" value="1"/>
</dbReference>
<evidence type="ECO:0000313" key="6">
    <source>
        <dbReference type="Proteomes" id="UP000799778"/>
    </source>
</evidence>
<dbReference type="AlphaFoldDB" id="A0A6A5XLV7"/>
<dbReference type="PANTHER" id="PTHR30237:SF4">
    <property type="entry name" value="LD-CARBOXYPEPTIDASE C-TERMINAL DOMAIN-CONTAINING PROTEIN"/>
    <property type="match status" value="1"/>
</dbReference>
<dbReference type="Gene3D" id="3.50.30.60">
    <property type="entry name" value="LD-carboxypeptidase A C-terminal domain-like"/>
    <property type="match status" value="1"/>
</dbReference>
<dbReference type="Pfam" id="PF02016">
    <property type="entry name" value="Peptidase_S66"/>
    <property type="match status" value="1"/>
</dbReference>
<dbReference type="GO" id="GO:0004180">
    <property type="term" value="F:carboxypeptidase activity"/>
    <property type="evidence" value="ECO:0007669"/>
    <property type="project" value="UniProtKB-KW"/>
</dbReference>
<dbReference type="Proteomes" id="UP000799778">
    <property type="component" value="Unassembled WGS sequence"/>
</dbReference>
<gene>
    <name evidence="5" type="ORF">BU24DRAFT_424958</name>
</gene>
<dbReference type="CDD" id="cd07062">
    <property type="entry name" value="Peptidase_S66_mccF_like"/>
    <property type="match status" value="1"/>
</dbReference>
<dbReference type="SUPFAM" id="SSF52317">
    <property type="entry name" value="Class I glutamine amidotransferase-like"/>
    <property type="match status" value="1"/>
</dbReference>
<dbReference type="InterPro" id="IPR003507">
    <property type="entry name" value="S66_fam"/>
</dbReference>
<dbReference type="GeneID" id="54286023"/>
<dbReference type="OrthoDB" id="5186469at2759"/>
<dbReference type="SUPFAM" id="SSF141986">
    <property type="entry name" value="LD-carboxypeptidase A C-terminal domain-like"/>
    <property type="match status" value="1"/>
</dbReference>